<dbReference type="Ensembl" id="ENSPCOT00000035902.1">
    <property type="protein sequence ID" value="ENSPCOP00000025212.1"/>
    <property type="gene ID" value="ENSPCOG00000024834.1"/>
</dbReference>
<proteinExistence type="predicted"/>
<keyword evidence="1" id="KW-1133">Transmembrane helix</keyword>
<protein>
    <submittedName>
        <fullName evidence="2">Solute carrier family 18 member B1</fullName>
    </submittedName>
</protein>
<reference evidence="2" key="1">
    <citation type="submission" date="2025-08" db="UniProtKB">
        <authorList>
            <consortium name="Ensembl"/>
        </authorList>
    </citation>
    <scope>IDENTIFICATION</scope>
</reference>
<evidence type="ECO:0000313" key="3">
    <source>
        <dbReference type="Proteomes" id="UP000233160"/>
    </source>
</evidence>
<sequence length="91" mass="9878">DGPVASARETPRRLSREQLYVLISAASVNLGSMLCYSILGPFFPKEAEKKGASNTIIGMIFGFFTSRICGTGIPGFGTVLCHFFTTIWPTK</sequence>
<evidence type="ECO:0000256" key="1">
    <source>
        <dbReference type="SAM" id="Phobius"/>
    </source>
</evidence>
<keyword evidence="1" id="KW-0472">Membrane</keyword>
<keyword evidence="1" id="KW-0812">Transmembrane</keyword>
<gene>
    <name evidence="2" type="primary">SLC18B1</name>
</gene>
<dbReference type="Proteomes" id="UP000233160">
    <property type="component" value="Unassembled WGS sequence"/>
</dbReference>
<reference evidence="2" key="2">
    <citation type="submission" date="2025-09" db="UniProtKB">
        <authorList>
            <consortium name="Ensembl"/>
        </authorList>
    </citation>
    <scope>IDENTIFICATION</scope>
</reference>
<name>A0A2K6GG66_PROCO</name>
<dbReference type="AlphaFoldDB" id="A0A2K6GG66"/>
<keyword evidence="3" id="KW-1185">Reference proteome</keyword>
<evidence type="ECO:0000313" key="2">
    <source>
        <dbReference type="Ensembl" id="ENSPCOP00000025212.1"/>
    </source>
</evidence>
<accession>A0A2K6GG66</accession>
<dbReference type="GeneTree" id="ENSGT00940000156674"/>
<organism evidence="2 3">
    <name type="scientific">Propithecus coquereli</name>
    <name type="common">Coquerel's sifaka</name>
    <name type="synonym">Propithecus verreauxi coquereli</name>
    <dbReference type="NCBI Taxonomy" id="379532"/>
    <lineage>
        <taxon>Eukaryota</taxon>
        <taxon>Metazoa</taxon>
        <taxon>Chordata</taxon>
        <taxon>Craniata</taxon>
        <taxon>Vertebrata</taxon>
        <taxon>Euteleostomi</taxon>
        <taxon>Mammalia</taxon>
        <taxon>Eutheria</taxon>
        <taxon>Euarchontoglires</taxon>
        <taxon>Primates</taxon>
        <taxon>Strepsirrhini</taxon>
        <taxon>Lemuriformes</taxon>
        <taxon>Indriidae</taxon>
        <taxon>Propithecus</taxon>
    </lineage>
</organism>
<feature type="transmembrane region" description="Helical" evidence="1">
    <location>
        <begin position="59"/>
        <end position="85"/>
    </location>
</feature>
<feature type="transmembrane region" description="Helical" evidence="1">
    <location>
        <begin position="19"/>
        <end position="39"/>
    </location>
</feature>